<evidence type="ECO:0000256" key="2">
    <source>
        <dbReference type="PROSITE-ProRule" id="PRU00284"/>
    </source>
</evidence>
<dbReference type="SUPFAM" id="SSF58104">
    <property type="entry name" value="Methyl-accepting chemotaxis protein (MCP) signaling domain"/>
    <property type="match status" value="1"/>
</dbReference>
<reference evidence="4 5" key="1">
    <citation type="submission" date="2020-04" db="EMBL/GenBank/DDBJ databases">
        <authorList>
            <person name="Hitch T.C.A."/>
            <person name="Wylensek D."/>
            <person name="Clavel T."/>
        </authorList>
    </citation>
    <scope>NUCLEOTIDE SEQUENCE [LARGE SCALE GENOMIC DNA]</scope>
    <source>
        <strain evidence="4 5">PG-130-P53-12</strain>
    </source>
</reference>
<evidence type="ECO:0000313" key="5">
    <source>
        <dbReference type="Proteomes" id="UP000543804"/>
    </source>
</evidence>
<dbReference type="PANTHER" id="PTHR32089:SF112">
    <property type="entry name" value="LYSOZYME-LIKE PROTEIN-RELATED"/>
    <property type="match status" value="1"/>
</dbReference>
<sequence>MLSLFHDHKAPTIVTHAEAAAAAPAAKQEESLDIRTSYLQRHELDAAHLQPLFALPDGVALVLGFVSPDLSLDDVATSIKHELPSDAKLILMTTAGELCHTEKAPLYQPATENRAAVLLESFSKRMIEQVYTMNIPLPNEDLRSGEVTTTIADRVEAIKKELARFEPPFRISVNHTFALVYIDGVSNCETFVLQALYDSGRFPCPFIGGSAGGKMDFAHTYIYDGEQTVENTAVITFVRLAHDYRYGILKTQAAKRTGVSFTVSSANTALRYIKNVENAQGQSVSFLNELKRHFNVRTKDELMERLKEYTFATDINGEDFIRTISDIDEANDRVSFFCDIVTGERLHLLKREPLASTLAPAIQKFREGKPAPIGGILNDCILRRLGYPEEIPSLRAFNDLPVAGFSSFGEIAGLHVNETLTAIMFYHVPAGTAFRDTYIDQFARTYADCHAFFYERIINKQSHVDALKTSLVALFQDYQSKMPSITKTIRQMSDDVEVIKESIQQISSRVDEQSDLFAQLIERNHEITPKLDMLSQSTKKIDGVMKMINEIAAQTNLLALNAAIEAARAGEAGRGFSVVAQEVRKLSENTQTSLHTSDDAIQALLLDVEQIDAILAANATFEDKVHQFGEAFTDQMKDMHEKLDNGIRNIQSSTAAIRALEDINQTTDAQQKKLTNIIQNIELGI</sequence>
<dbReference type="InterPro" id="IPR019494">
    <property type="entry name" value="FIST_C"/>
</dbReference>
<accession>A0A848B4T4</accession>
<dbReference type="AlphaFoldDB" id="A0A848B4T4"/>
<keyword evidence="4" id="KW-0418">Kinase</keyword>
<organism evidence="4 5">
    <name type="scientific">Selenomonas bovis</name>
    <dbReference type="NCBI Taxonomy" id="416586"/>
    <lineage>
        <taxon>Bacteria</taxon>
        <taxon>Bacillati</taxon>
        <taxon>Bacillota</taxon>
        <taxon>Negativicutes</taxon>
        <taxon>Selenomonadales</taxon>
        <taxon>Selenomonadaceae</taxon>
        <taxon>Selenomonas</taxon>
    </lineage>
</organism>
<dbReference type="InterPro" id="IPR004089">
    <property type="entry name" value="MCPsignal_dom"/>
</dbReference>
<dbReference type="Proteomes" id="UP000543804">
    <property type="component" value="Unassembled WGS sequence"/>
</dbReference>
<keyword evidence="5" id="KW-1185">Reference proteome</keyword>
<feature type="domain" description="Methyl-accepting transducer" evidence="3">
    <location>
        <begin position="475"/>
        <end position="682"/>
    </location>
</feature>
<proteinExistence type="predicted"/>
<dbReference type="EMBL" id="JABAFA010000001">
    <property type="protein sequence ID" value="NMD98168.1"/>
    <property type="molecule type" value="Genomic_DNA"/>
</dbReference>
<dbReference type="SMART" id="SM00283">
    <property type="entry name" value="MA"/>
    <property type="match status" value="1"/>
</dbReference>
<evidence type="ECO:0000256" key="1">
    <source>
        <dbReference type="ARBA" id="ARBA00023224"/>
    </source>
</evidence>
<dbReference type="SMART" id="SM01204">
    <property type="entry name" value="FIST_C"/>
    <property type="match status" value="1"/>
</dbReference>
<dbReference type="GO" id="GO:0007165">
    <property type="term" value="P:signal transduction"/>
    <property type="evidence" value="ECO:0007669"/>
    <property type="project" value="UniProtKB-KW"/>
</dbReference>
<dbReference type="PROSITE" id="PS50111">
    <property type="entry name" value="CHEMOTAXIS_TRANSDUC_2"/>
    <property type="match status" value="1"/>
</dbReference>
<gene>
    <name evidence="4" type="ORF">HF878_01525</name>
</gene>
<keyword evidence="4" id="KW-0808">Transferase</keyword>
<evidence type="ECO:0000259" key="3">
    <source>
        <dbReference type="PROSITE" id="PS50111"/>
    </source>
</evidence>
<evidence type="ECO:0000313" key="4">
    <source>
        <dbReference type="EMBL" id="NMD98168.1"/>
    </source>
</evidence>
<dbReference type="Gene3D" id="1.10.287.950">
    <property type="entry name" value="Methyl-accepting chemotaxis protein"/>
    <property type="match status" value="1"/>
</dbReference>
<dbReference type="GO" id="GO:0016301">
    <property type="term" value="F:kinase activity"/>
    <property type="evidence" value="ECO:0007669"/>
    <property type="project" value="UniProtKB-KW"/>
</dbReference>
<dbReference type="Pfam" id="PF10442">
    <property type="entry name" value="FIST_C"/>
    <property type="match status" value="1"/>
</dbReference>
<dbReference type="SMART" id="SM00897">
    <property type="entry name" value="FIST"/>
    <property type="match status" value="1"/>
</dbReference>
<comment type="caution">
    <text evidence="4">The sequence shown here is derived from an EMBL/GenBank/DDBJ whole genome shotgun (WGS) entry which is preliminary data.</text>
</comment>
<dbReference type="PANTHER" id="PTHR32089">
    <property type="entry name" value="METHYL-ACCEPTING CHEMOTAXIS PROTEIN MCPB"/>
    <property type="match status" value="1"/>
</dbReference>
<keyword evidence="1 2" id="KW-0807">Transducer</keyword>
<dbReference type="Pfam" id="PF00015">
    <property type="entry name" value="MCPsignal"/>
    <property type="match status" value="1"/>
</dbReference>
<dbReference type="Pfam" id="PF08495">
    <property type="entry name" value="FIST"/>
    <property type="match status" value="1"/>
</dbReference>
<name>A0A848B4T4_9FIRM</name>
<dbReference type="InterPro" id="IPR013702">
    <property type="entry name" value="FIST_domain_N"/>
</dbReference>
<dbReference type="GO" id="GO:0016020">
    <property type="term" value="C:membrane"/>
    <property type="evidence" value="ECO:0007669"/>
    <property type="project" value="InterPro"/>
</dbReference>
<protein>
    <submittedName>
        <fullName evidence="4">Histidine kinase</fullName>
    </submittedName>
</protein>